<sequence>MTTMIINRPTNPTNPTNSNNPDKLFDVCQNFIGLHTCKITEAYNYAMEMSQYSELNQKHGSSFICENGELVVGYNHYEVYKRRPCVSIHAEEDAINNFILIHQLRGYSDRNIRKRLKKSILLTVRSKNGCPGLSAPCKNCLILIKYYGIKQIIYSIDANHKILLQKTKNLNSSRPSSGQRWLVHTPWIDTR</sequence>
<dbReference type="SUPFAM" id="SSF53927">
    <property type="entry name" value="Cytidine deaminase-like"/>
    <property type="match status" value="1"/>
</dbReference>
<dbReference type="EMBL" id="MN739984">
    <property type="protein sequence ID" value="QHT81523.1"/>
    <property type="molecule type" value="Genomic_DNA"/>
</dbReference>
<evidence type="ECO:0000313" key="1">
    <source>
        <dbReference type="EMBL" id="QHT81523.1"/>
    </source>
</evidence>
<dbReference type="AlphaFoldDB" id="A0A6C0HNJ6"/>
<proteinExistence type="predicted"/>
<accession>A0A6C0HNJ6</accession>
<name>A0A6C0HNJ6_9ZZZZ</name>
<dbReference type="InterPro" id="IPR016193">
    <property type="entry name" value="Cytidine_deaminase-like"/>
</dbReference>
<protein>
    <submittedName>
        <fullName evidence="1">Uncharacterized protein</fullName>
    </submittedName>
</protein>
<dbReference type="GO" id="GO:0003824">
    <property type="term" value="F:catalytic activity"/>
    <property type="evidence" value="ECO:0007669"/>
    <property type="project" value="InterPro"/>
</dbReference>
<dbReference type="Gene3D" id="3.40.140.10">
    <property type="entry name" value="Cytidine Deaminase, domain 2"/>
    <property type="match status" value="1"/>
</dbReference>
<organism evidence="1">
    <name type="scientific">viral metagenome</name>
    <dbReference type="NCBI Taxonomy" id="1070528"/>
    <lineage>
        <taxon>unclassified sequences</taxon>
        <taxon>metagenomes</taxon>
        <taxon>organismal metagenomes</taxon>
    </lineage>
</organism>
<reference evidence="1" key="1">
    <citation type="journal article" date="2020" name="Nature">
        <title>Giant virus diversity and host interactions through global metagenomics.</title>
        <authorList>
            <person name="Schulz F."/>
            <person name="Roux S."/>
            <person name="Paez-Espino D."/>
            <person name="Jungbluth S."/>
            <person name="Walsh D.A."/>
            <person name="Denef V.J."/>
            <person name="McMahon K.D."/>
            <person name="Konstantinidis K.T."/>
            <person name="Eloe-Fadrosh E.A."/>
            <person name="Kyrpides N.C."/>
            <person name="Woyke T."/>
        </authorList>
    </citation>
    <scope>NUCLEOTIDE SEQUENCE</scope>
    <source>
        <strain evidence="1">GVMAG-M-3300023184-13</strain>
    </source>
</reference>